<protein>
    <submittedName>
        <fullName evidence="1">Uncharacterized protein</fullName>
    </submittedName>
</protein>
<gene>
    <name evidence="1" type="ORF">Tci_912722</name>
</gene>
<dbReference type="EMBL" id="BKCJ011539016">
    <property type="protein sequence ID" value="GFD40753.1"/>
    <property type="molecule type" value="Genomic_DNA"/>
</dbReference>
<dbReference type="AlphaFoldDB" id="A0A699W230"/>
<evidence type="ECO:0000313" key="1">
    <source>
        <dbReference type="EMBL" id="GFD40753.1"/>
    </source>
</evidence>
<proteinExistence type="predicted"/>
<comment type="caution">
    <text evidence="1">The sequence shown here is derived from an EMBL/GenBank/DDBJ whole genome shotgun (WGS) entry which is preliminary data.</text>
</comment>
<reference evidence="1" key="1">
    <citation type="journal article" date="2019" name="Sci. Rep.">
        <title>Draft genome of Tanacetum cinerariifolium, the natural source of mosquito coil.</title>
        <authorList>
            <person name="Yamashiro T."/>
            <person name="Shiraishi A."/>
            <person name="Satake H."/>
            <person name="Nakayama K."/>
        </authorList>
    </citation>
    <scope>NUCLEOTIDE SEQUENCE</scope>
</reference>
<name>A0A699W230_TANCI</name>
<sequence length="65" mass="7102">HQRAARLAGQRCRGQNHGWLRAPDSLLHVFAGHRGAGRGHFPEAAFAAASARPHHQPLPDDAAWH</sequence>
<organism evidence="1">
    <name type="scientific">Tanacetum cinerariifolium</name>
    <name type="common">Dalmatian daisy</name>
    <name type="synonym">Chrysanthemum cinerariifolium</name>
    <dbReference type="NCBI Taxonomy" id="118510"/>
    <lineage>
        <taxon>Eukaryota</taxon>
        <taxon>Viridiplantae</taxon>
        <taxon>Streptophyta</taxon>
        <taxon>Embryophyta</taxon>
        <taxon>Tracheophyta</taxon>
        <taxon>Spermatophyta</taxon>
        <taxon>Magnoliopsida</taxon>
        <taxon>eudicotyledons</taxon>
        <taxon>Gunneridae</taxon>
        <taxon>Pentapetalae</taxon>
        <taxon>asterids</taxon>
        <taxon>campanulids</taxon>
        <taxon>Asterales</taxon>
        <taxon>Asteraceae</taxon>
        <taxon>Asteroideae</taxon>
        <taxon>Anthemideae</taxon>
        <taxon>Anthemidinae</taxon>
        <taxon>Tanacetum</taxon>
    </lineage>
</organism>
<accession>A0A699W230</accession>
<feature type="non-terminal residue" evidence="1">
    <location>
        <position position="1"/>
    </location>
</feature>